<evidence type="ECO:0000313" key="5">
    <source>
        <dbReference type="EMBL" id="TGK11440.1"/>
    </source>
</evidence>
<dbReference type="InterPro" id="IPR027417">
    <property type="entry name" value="P-loop_NTPase"/>
</dbReference>
<dbReference type="GO" id="GO:0008976">
    <property type="term" value="F:polyphosphate kinase activity"/>
    <property type="evidence" value="ECO:0007669"/>
    <property type="project" value="InterPro"/>
</dbReference>
<keyword evidence="3 5" id="KW-0418">Kinase</keyword>
<keyword evidence="2" id="KW-0808">Transferase</keyword>
<dbReference type="EMBL" id="RQET01000004">
    <property type="protein sequence ID" value="TGK11440.1"/>
    <property type="molecule type" value="Genomic_DNA"/>
</dbReference>
<comment type="caution">
    <text evidence="5">The sequence shown here is derived from an EMBL/GenBank/DDBJ whole genome shotgun (WGS) entry which is preliminary data.</text>
</comment>
<dbReference type="PANTHER" id="PTHR34383:SF3">
    <property type="entry name" value="POLYPHOSPHATE:AMP PHOSPHOTRANSFERASE"/>
    <property type="match status" value="1"/>
</dbReference>
<dbReference type="PIRSF" id="PIRSF028756">
    <property type="entry name" value="PPK2_prd"/>
    <property type="match status" value="1"/>
</dbReference>
<feature type="domain" description="Polyphosphate kinase-2-related" evidence="4">
    <location>
        <begin position="16"/>
        <end position="240"/>
    </location>
</feature>
<sequence>MVDLKRISTDPPGDIKKEKAEEERLEHLDRIAELQTRLFASKEKAILIILQGMDTSGKDGTVKNLFTVLNPLGCTCAAWKVPTEEEQSHDFLWRIYKAVPAKGMIQVFNRSHYEDIVVPLVKKSIGEKRIRNRLDTISVFERLLSEENNTLVLKFFLHISKEEQSTRIEKRLEDPRKKWKFDPSDLIAHSLYEEHLNAYSEILDYSFEVSPWRVVPADKKWYRDFLIAKILREEMEKMDLKYPPFPG</sequence>
<evidence type="ECO:0000256" key="2">
    <source>
        <dbReference type="ARBA" id="ARBA00022679"/>
    </source>
</evidence>
<dbReference type="Pfam" id="PF03976">
    <property type="entry name" value="PPK2"/>
    <property type="match status" value="1"/>
</dbReference>
<evidence type="ECO:0000256" key="1">
    <source>
        <dbReference type="ARBA" id="ARBA00009924"/>
    </source>
</evidence>
<dbReference type="AlphaFoldDB" id="A0A4R9GFK8"/>
<name>A0A4R9GFK8_9LEPT</name>
<proteinExistence type="inferred from homology"/>
<evidence type="ECO:0000259" key="4">
    <source>
        <dbReference type="Pfam" id="PF03976"/>
    </source>
</evidence>
<dbReference type="OrthoDB" id="9775224at2"/>
<evidence type="ECO:0000313" key="6">
    <source>
        <dbReference type="Proteomes" id="UP000298458"/>
    </source>
</evidence>
<dbReference type="InterPro" id="IPR022488">
    <property type="entry name" value="PPK2-related"/>
</dbReference>
<dbReference type="Gene3D" id="3.40.50.300">
    <property type="entry name" value="P-loop containing nucleotide triphosphate hydrolases"/>
    <property type="match status" value="1"/>
</dbReference>
<comment type="similarity">
    <text evidence="1">Belongs to the polyphosphate kinase 2 (PPK2) family. Class I subfamily.</text>
</comment>
<dbReference type="NCBIfam" id="TIGR03709">
    <property type="entry name" value="PPK2_rel_1"/>
    <property type="match status" value="1"/>
</dbReference>
<dbReference type="InterPro" id="IPR016898">
    <property type="entry name" value="Polyphosphate_phosphotransfera"/>
</dbReference>
<dbReference type="RefSeq" id="WP_135766845.1">
    <property type="nucleotide sequence ID" value="NZ_RQET01000004.1"/>
</dbReference>
<dbReference type="PANTHER" id="PTHR34383">
    <property type="entry name" value="POLYPHOSPHATE:AMP PHOSPHOTRANSFERASE-RELATED"/>
    <property type="match status" value="1"/>
</dbReference>
<gene>
    <name evidence="5" type="ORF">EHO60_03770</name>
</gene>
<reference evidence="5" key="1">
    <citation type="journal article" date="2019" name="PLoS Negl. Trop. Dis.">
        <title>Revisiting the worldwide diversity of Leptospira species in the environment.</title>
        <authorList>
            <person name="Vincent A.T."/>
            <person name="Schiettekatte O."/>
            <person name="Bourhy P."/>
            <person name="Veyrier F.J."/>
            <person name="Picardeau M."/>
        </authorList>
    </citation>
    <scope>NUCLEOTIDE SEQUENCE [LARGE SCALE GENOMIC DNA]</scope>
    <source>
        <strain evidence="5">SSW15</strain>
    </source>
</reference>
<keyword evidence="6" id="KW-1185">Reference proteome</keyword>
<organism evidence="5 6">
    <name type="scientific">Leptospira fletcheri</name>
    <dbReference type="NCBI Taxonomy" id="2484981"/>
    <lineage>
        <taxon>Bacteria</taxon>
        <taxon>Pseudomonadati</taxon>
        <taxon>Spirochaetota</taxon>
        <taxon>Spirochaetia</taxon>
        <taxon>Leptospirales</taxon>
        <taxon>Leptospiraceae</taxon>
        <taxon>Leptospira</taxon>
    </lineage>
</organism>
<protein>
    <submittedName>
        <fullName evidence="5">Polyphosphate kinase</fullName>
    </submittedName>
</protein>
<dbReference type="Proteomes" id="UP000298458">
    <property type="component" value="Unassembled WGS sequence"/>
</dbReference>
<dbReference type="SUPFAM" id="SSF52540">
    <property type="entry name" value="P-loop containing nucleoside triphosphate hydrolases"/>
    <property type="match status" value="1"/>
</dbReference>
<dbReference type="GO" id="GO:0006797">
    <property type="term" value="P:polyphosphate metabolic process"/>
    <property type="evidence" value="ECO:0007669"/>
    <property type="project" value="InterPro"/>
</dbReference>
<dbReference type="InterPro" id="IPR022300">
    <property type="entry name" value="PPK2-rel_1"/>
</dbReference>
<evidence type="ECO:0000256" key="3">
    <source>
        <dbReference type="ARBA" id="ARBA00022777"/>
    </source>
</evidence>
<accession>A0A4R9GFK8</accession>